<dbReference type="HOGENOM" id="CLU_1289589_0_0_1"/>
<organism evidence="5 7">
    <name type="scientific">Rozella allomycis (strain CSF55)</name>
    <dbReference type="NCBI Taxonomy" id="988480"/>
    <lineage>
        <taxon>Eukaryota</taxon>
        <taxon>Fungi</taxon>
        <taxon>Fungi incertae sedis</taxon>
        <taxon>Cryptomycota</taxon>
        <taxon>Cryptomycota incertae sedis</taxon>
        <taxon>Rozella</taxon>
    </lineage>
</organism>
<dbReference type="InterPro" id="IPR002509">
    <property type="entry name" value="NODB_dom"/>
</dbReference>
<dbReference type="GO" id="GO:0009272">
    <property type="term" value="P:fungal-type cell wall biogenesis"/>
    <property type="evidence" value="ECO:0007669"/>
    <property type="project" value="UniProtKB-ARBA"/>
</dbReference>
<dbReference type="Gene3D" id="3.20.20.370">
    <property type="entry name" value="Glycoside hydrolase/deacetylase"/>
    <property type="match status" value="1"/>
</dbReference>
<dbReference type="GO" id="GO:0016020">
    <property type="term" value="C:membrane"/>
    <property type="evidence" value="ECO:0007669"/>
    <property type="project" value="TreeGrafter"/>
</dbReference>
<dbReference type="Proteomes" id="UP000030755">
    <property type="component" value="Unassembled WGS sequence"/>
</dbReference>
<dbReference type="AlphaFoldDB" id="A0A075AXT3"/>
<evidence type="ECO:0000259" key="4">
    <source>
        <dbReference type="PROSITE" id="PS51677"/>
    </source>
</evidence>
<dbReference type="Pfam" id="PF01522">
    <property type="entry name" value="Polysacc_deac_1"/>
    <property type="match status" value="1"/>
</dbReference>
<dbReference type="InterPro" id="IPR050248">
    <property type="entry name" value="Polysacc_deacetylase_ArnD"/>
</dbReference>
<evidence type="ECO:0000256" key="2">
    <source>
        <dbReference type="ARBA" id="ARBA00022801"/>
    </source>
</evidence>
<dbReference type="PANTHER" id="PTHR10587:SF133">
    <property type="entry name" value="CHITIN DEACETYLASE 1-RELATED"/>
    <property type="match status" value="1"/>
</dbReference>
<dbReference type="GO" id="GO:0005975">
    <property type="term" value="P:carbohydrate metabolic process"/>
    <property type="evidence" value="ECO:0007669"/>
    <property type="project" value="InterPro"/>
</dbReference>
<evidence type="ECO:0000313" key="6">
    <source>
        <dbReference type="EMBL" id="RKP18361.1"/>
    </source>
</evidence>
<dbReference type="OrthoDB" id="407355at2759"/>
<dbReference type="OMA" id="EGHFIAS"/>
<dbReference type="GO" id="GO:0046872">
    <property type="term" value="F:metal ion binding"/>
    <property type="evidence" value="ECO:0007669"/>
    <property type="project" value="UniProtKB-KW"/>
</dbReference>
<evidence type="ECO:0000313" key="7">
    <source>
        <dbReference type="Proteomes" id="UP000030755"/>
    </source>
</evidence>
<keyword evidence="3" id="KW-0472">Membrane</keyword>
<reference evidence="5 7" key="1">
    <citation type="journal article" date="2013" name="Curr. Biol.">
        <title>Shared signatures of parasitism and phylogenomics unite Cryptomycota and microsporidia.</title>
        <authorList>
            <person name="James T.Y."/>
            <person name="Pelin A."/>
            <person name="Bonen L."/>
            <person name="Ahrendt S."/>
            <person name="Sain D."/>
            <person name="Corradi N."/>
            <person name="Stajich J.E."/>
        </authorList>
    </citation>
    <scope>NUCLEOTIDE SEQUENCE [LARGE SCALE GENOMIC DNA]</scope>
    <source>
        <strain evidence="5 7">CSF55</strain>
        <strain evidence="5 7">CSF55</strain>
    </source>
</reference>
<evidence type="ECO:0000313" key="8">
    <source>
        <dbReference type="Proteomes" id="UP000281549"/>
    </source>
</evidence>
<dbReference type="CDD" id="cd10917">
    <property type="entry name" value="CE4_NodB_like_6s_7s"/>
    <property type="match status" value="1"/>
</dbReference>
<keyword evidence="3" id="KW-0812">Transmembrane</keyword>
<dbReference type="EMBL" id="KE561064">
    <property type="protein sequence ID" value="EPZ33379.1"/>
    <property type="molecule type" value="Genomic_DNA"/>
</dbReference>
<dbReference type="Proteomes" id="UP000281549">
    <property type="component" value="Unassembled WGS sequence"/>
</dbReference>
<feature type="transmembrane region" description="Helical" evidence="3">
    <location>
        <begin position="193"/>
        <end position="213"/>
    </location>
</feature>
<dbReference type="PROSITE" id="PS51677">
    <property type="entry name" value="NODB"/>
    <property type="match status" value="1"/>
</dbReference>
<evidence type="ECO:0000256" key="3">
    <source>
        <dbReference type="SAM" id="Phobius"/>
    </source>
</evidence>
<gene>
    <name evidence="5" type="ORF">O9G_003240</name>
    <name evidence="6" type="ORF">ROZALSC1DRAFT_29947</name>
</gene>
<keyword evidence="2 5" id="KW-0378">Hydrolase</keyword>
<feature type="domain" description="NodB homology" evidence="4">
    <location>
        <begin position="1"/>
        <end position="150"/>
    </location>
</feature>
<reference evidence="6" key="3">
    <citation type="submission" date="2018-08" db="EMBL/GenBank/DDBJ databases">
        <title>Leveraging single-cell genomics to expand the Fungal Tree of Life.</title>
        <authorList>
            <consortium name="DOE Joint Genome Institute"/>
            <person name="Ahrendt S.R."/>
            <person name="Quandt C.A."/>
            <person name="Ciobanu D."/>
            <person name="Clum A."/>
            <person name="Salamov A."/>
            <person name="Andreopoulos B."/>
            <person name="Cheng J.-F."/>
            <person name="Woyke T."/>
            <person name="Pelin A."/>
            <person name="Henrissat B."/>
            <person name="Reynolds N."/>
            <person name="Benny G.L."/>
            <person name="Smith M.E."/>
            <person name="James T.Y."/>
            <person name="Grigoriev I.V."/>
        </authorList>
    </citation>
    <scope>NUCLEOTIDE SEQUENCE</scope>
    <source>
        <strain evidence="6">CSF55</strain>
    </source>
</reference>
<accession>A0A075AXT3</accession>
<sequence length="214" mass="23177">MVQGSLAKQYPDIVKRIVNEGHFIASHGWNHTNYMTLSSAAIISDLTAAKQAISSASGVEVAFFRFPYDNYNDTLVDLVASQHYAIVMHNVDSLDDQYWNAAQTTTEVMTAVEKLGVLGPVIRMHDTVIETANTLPGLVPQLIGKGYKFVKIDECIGLANSTVTNTSLLPPAPAPTTAAPVQHESNKVITNSAASYTLYGTTIAFAMFAAYLFM</sequence>
<evidence type="ECO:0000313" key="5">
    <source>
        <dbReference type="EMBL" id="EPZ33379.1"/>
    </source>
</evidence>
<keyword evidence="7" id="KW-1185">Reference proteome</keyword>
<keyword evidence="3" id="KW-1133">Transmembrane helix</keyword>
<name>A0A075AXT3_ROZAC</name>
<dbReference type="InterPro" id="IPR011330">
    <property type="entry name" value="Glyco_hydro/deAcase_b/a-brl"/>
</dbReference>
<dbReference type="GO" id="GO:0004099">
    <property type="term" value="F:chitin deacetylase activity"/>
    <property type="evidence" value="ECO:0007669"/>
    <property type="project" value="UniProtKB-ARBA"/>
</dbReference>
<dbReference type="SUPFAM" id="SSF88713">
    <property type="entry name" value="Glycoside hydrolase/deacetylase"/>
    <property type="match status" value="1"/>
</dbReference>
<proteinExistence type="predicted"/>
<keyword evidence="1" id="KW-0479">Metal-binding</keyword>
<dbReference type="PANTHER" id="PTHR10587">
    <property type="entry name" value="GLYCOSYL TRANSFERASE-RELATED"/>
    <property type="match status" value="1"/>
</dbReference>
<reference evidence="8" key="2">
    <citation type="journal article" date="2018" name="Nat. Microbiol.">
        <title>Leveraging single-cell genomics to expand the fungal tree of life.</title>
        <authorList>
            <person name="Ahrendt S.R."/>
            <person name="Quandt C.A."/>
            <person name="Ciobanu D."/>
            <person name="Clum A."/>
            <person name="Salamov A."/>
            <person name="Andreopoulos B."/>
            <person name="Cheng J.F."/>
            <person name="Woyke T."/>
            <person name="Pelin A."/>
            <person name="Henrissat B."/>
            <person name="Reynolds N.K."/>
            <person name="Benny G.L."/>
            <person name="Smith M.E."/>
            <person name="James T.Y."/>
            <person name="Grigoriev I.V."/>
        </authorList>
    </citation>
    <scope>NUCLEOTIDE SEQUENCE [LARGE SCALE GENOMIC DNA]</scope>
    <source>
        <strain evidence="8">CSF55</strain>
    </source>
</reference>
<dbReference type="EMBL" id="ML005483">
    <property type="protein sequence ID" value="RKP18361.1"/>
    <property type="molecule type" value="Genomic_DNA"/>
</dbReference>
<protein>
    <submittedName>
        <fullName evidence="5 6">Glycoside hydrolase/deacetylase</fullName>
    </submittedName>
</protein>
<evidence type="ECO:0000256" key="1">
    <source>
        <dbReference type="ARBA" id="ARBA00022723"/>
    </source>
</evidence>
<dbReference type="STRING" id="988480.A0A075AXT3"/>